<dbReference type="Proteomes" id="UP000537126">
    <property type="component" value="Unassembled WGS sequence"/>
</dbReference>
<dbReference type="InterPro" id="IPR011961">
    <property type="entry name" value="RimM"/>
</dbReference>
<dbReference type="InterPro" id="IPR036976">
    <property type="entry name" value="RimM_N_sf"/>
</dbReference>
<dbReference type="PANTHER" id="PTHR33692">
    <property type="entry name" value="RIBOSOME MATURATION FACTOR RIMM"/>
    <property type="match status" value="1"/>
</dbReference>
<dbReference type="SUPFAM" id="SSF50447">
    <property type="entry name" value="Translation proteins"/>
    <property type="match status" value="1"/>
</dbReference>
<keyword evidence="2 5" id="KW-0690">Ribosome biogenesis</keyword>
<comment type="caution">
    <text evidence="8">The sequence shown here is derived from an EMBL/GenBank/DDBJ whole genome shotgun (WGS) entry which is preliminary data.</text>
</comment>
<dbReference type="GO" id="GO:0043022">
    <property type="term" value="F:ribosome binding"/>
    <property type="evidence" value="ECO:0007669"/>
    <property type="project" value="InterPro"/>
</dbReference>
<evidence type="ECO:0000256" key="1">
    <source>
        <dbReference type="ARBA" id="ARBA00022490"/>
    </source>
</evidence>
<comment type="function">
    <text evidence="5">An accessory protein needed during the final step in the assembly of 30S ribosomal subunit, possibly for assembly of the head region. Essential for efficient processing of 16S rRNA. May be needed both before and after RbfA during the maturation of 16S rRNA. It has affinity for free ribosomal 30S subunits but not for 70S ribosomes.</text>
</comment>
<dbReference type="HAMAP" id="MF_00014">
    <property type="entry name" value="Ribosome_mat_RimM"/>
    <property type="match status" value="1"/>
</dbReference>
<dbReference type="InterPro" id="IPR002676">
    <property type="entry name" value="RimM_N"/>
</dbReference>
<evidence type="ECO:0000313" key="9">
    <source>
        <dbReference type="Proteomes" id="UP000537126"/>
    </source>
</evidence>
<comment type="domain">
    <text evidence="5">The PRC barrel domain binds ribosomal protein uS19.</text>
</comment>
<evidence type="ECO:0000256" key="5">
    <source>
        <dbReference type="HAMAP-Rule" id="MF_00014"/>
    </source>
</evidence>
<dbReference type="SUPFAM" id="SSF50346">
    <property type="entry name" value="PRC-barrel domain"/>
    <property type="match status" value="1"/>
</dbReference>
<evidence type="ECO:0000256" key="4">
    <source>
        <dbReference type="ARBA" id="ARBA00023186"/>
    </source>
</evidence>
<dbReference type="Pfam" id="PF24986">
    <property type="entry name" value="PRC_RimM"/>
    <property type="match status" value="1"/>
</dbReference>
<keyword evidence="4 5" id="KW-0143">Chaperone</keyword>
<comment type="subcellular location">
    <subcellularLocation>
        <location evidence="5">Cytoplasm</location>
    </subcellularLocation>
</comment>
<feature type="domain" description="RimM N-terminal" evidence="6">
    <location>
        <begin position="9"/>
        <end position="90"/>
    </location>
</feature>
<dbReference type="InterPro" id="IPR009000">
    <property type="entry name" value="Transl_B-barrel_sf"/>
</dbReference>
<gene>
    <name evidence="5" type="primary">rimM</name>
    <name evidence="8" type="ORF">FHS56_001209</name>
</gene>
<feature type="domain" description="Ribosome maturation factor RimM PRC barrel" evidence="7">
    <location>
        <begin position="106"/>
        <end position="172"/>
    </location>
</feature>
<dbReference type="GO" id="GO:0006364">
    <property type="term" value="P:rRNA processing"/>
    <property type="evidence" value="ECO:0007669"/>
    <property type="project" value="UniProtKB-UniRule"/>
</dbReference>
<dbReference type="Gene3D" id="2.30.30.240">
    <property type="entry name" value="PRC-barrel domain"/>
    <property type="match status" value="1"/>
</dbReference>
<dbReference type="GO" id="GO:0005737">
    <property type="term" value="C:cytoplasm"/>
    <property type="evidence" value="ECO:0007669"/>
    <property type="project" value="UniProtKB-SubCell"/>
</dbReference>
<proteinExistence type="inferred from homology"/>
<keyword evidence="1 5" id="KW-0963">Cytoplasm</keyword>
<evidence type="ECO:0000259" key="7">
    <source>
        <dbReference type="Pfam" id="PF24986"/>
    </source>
</evidence>
<dbReference type="GO" id="GO:0042274">
    <property type="term" value="P:ribosomal small subunit biogenesis"/>
    <property type="evidence" value="ECO:0007669"/>
    <property type="project" value="UniProtKB-UniRule"/>
</dbReference>
<comment type="similarity">
    <text evidence="5">Belongs to the RimM family.</text>
</comment>
<dbReference type="Pfam" id="PF01782">
    <property type="entry name" value="RimM"/>
    <property type="match status" value="1"/>
</dbReference>
<dbReference type="NCBIfam" id="TIGR02273">
    <property type="entry name" value="16S_RimM"/>
    <property type="match status" value="1"/>
</dbReference>
<dbReference type="EMBL" id="JAASRN010000002">
    <property type="protein sequence ID" value="NIK73696.1"/>
    <property type="molecule type" value="Genomic_DNA"/>
</dbReference>
<organism evidence="8 9">
    <name type="scientific">Thermonema lapsum</name>
    <dbReference type="NCBI Taxonomy" id="28195"/>
    <lineage>
        <taxon>Bacteria</taxon>
        <taxon>Pseudomonadati</taxon>
        <taxon>Bacteroidota</taxon>
        <taxon>Cytophagia</taxon>
        <taxon>Cytophagales</taxon>
        <taxon>Thermonemataceae</taxon>
        <taxon>Thermonema</taxon>
    </lineage>
</organism>
<evidence type="ECO:0000256" key="3">
    <source>
        <dbReference type="ARBA" id="ARBA00022552"/>
    </source>
</evidence>
<dbReference type="AlphaFoldDB" id="A0A846MQ30"/>
<dbReference type="RefSeq" id="WP_166918972.1">
    <property type="nucleotide sequence ID" value="NZ_JAASRN010000002.1"/>
</dbReference>
<evidence type="ECO:0000256" key="2">
    <source>
        <dbReference type="ARBA" id="ARBA00022517"/>
    </source>
</evidence>
<keyword evidence="3 5" id="KW-0698">rRNA processing</keyword>
<dbReference type="InterPro" id="IPR056792">
    <property type="entry name" value="PRC_RimM"/>
</dbReference>
<evidence type="ECO:0000313" key="8">
    <source>
        <dbReference type="EMBL" id="NIK73696.1"/>
    </source>
</evidence>
<dbReference type="InterPro" id="IPR011033">
    <property type="entry name" value="PRC_barrel-like_sf"/>
</dbReference>
<evidence type="ECO:0000259" key="6">
    <source>
        <dbReference type="Pfam" id="PF01782"/>
    </source>
</evidence>
<sequence>MTVDDCFVLGYLTKAHGLAGELQALFDVDDLSQYENLDTLWVERFGSLIPYKVEYVLPLMHKRNRVIVKLAGIDHIDQAETLAKSKLYLPLSMLPPLEGENAFYYHEVIGFQIIDEEKGALGNVDTIYDLESNALISMMYQGKEVLIPIQDAFILRVDRNKRCLHVRLPEGLLEVYLEDTHDEKADDGFFETDLL</sequence>
<name>A0A846MQ30_9BACT</name>
<comment type="subunit">
    <text evidence="5">Binds ribosomal protein uS19.</text>
</comment>
<reference evidence="8 9" key="1">
    <citation type="submission" date="2020-03" db="EMBL/GenBank/DDBJ databases">
        <title>Genomic Encyclopedia of Type Strains, Phase IV (KMG-IV): sequencing the most valuable type-strain genomes for metagenomic binning, comparative biology and taxonomic classification.</title>
        <authorList>
            <person name="Goeker M."/>
        </authorList>
    </citation>
    <scope>NUCLEOTIDE SEQUENCE [LARGE SCALE GENOMIC DNA]</scope>
    <source>
        <strain evidence="8 9">DSM 5718</strain>
    </source>
</reference>
<keyword evidence="9" id="KW-1185">Reference proteome</keyword>
<dbReference type="Gene3D" id="2.40.30.60">
    <property type="entry name" value="RimM"/>
    <property type="match status" value="1"/>
</dbReference>
<accession>A0A846MQ30</accession>
<dbReference type="PANTHER" id="PTHR33692:SF1">
    <property type="entry name" value="RIBOSOME MATURATION FACTOR RIMM"/>
    <property type="match status" value="1"/>
</dbReference>
<protein>
    <recommendedName>
        <fullName evidence="5">Ribosome maturation factor RimM</fullName>
    </recommendedName>
</protein>
<dbReference type="GO" id="GO:0005840">
    <property type="term" value="C:ribosome"/>
    <property type="evidence" value="ECO:0007669"/>
    <property type="project" value="InterPro"/>
</dbReference>